<keyword evidence="4" id="KW-0833">Ubl conjugation pathway</keyword>
<dbReference type="PROSITE" id="PS50600">
    <property type="entry name" value="ULP_PROTEASE"/>
    <property type="match status" value="1"/>
</dbReference>
<gene>
    <name evidence="7" type="ORF">BCR35DRAFT_265403</name>
</gene>
<dbReference type="EMBL" id="MCGR01000020">
    <property type="protein sequence ID" value="ORY82945.1"/>
    <property type="molecule type" value="Genomic_DNA"/>
</dbReference>
<dbReference type="STRING" id="106004.A0A1Y2FJG7"/>
<dbReference type="InterPro" id="IPR051947">
    <property type="entry name" value="Sentrin-specific_protease"/>
</dbReference>
<dbReference type="GO" id="GO:0006508">
    <property type="term" value="P:proteolysis"/>
    <property type="evidence" value="ECO:0007669"/>
    <property type="project" value="UniProtKB-KW"/>
</dbReference>
<name>A0A1Y2FJG7_9BASI</name>
<evidence type="ECO:0000256" key="1">
    <source>
        <dbReference type="ARBA" id="ARBA00005234"/>
    </source>
</evidence>
<dbReference type="Proteomes" id="UP000193467">
    <property type="component" value="Unassembled WGS sequence"/>
</dbReference>
<evidence type="ECO:0000259" key="6">
    <source>
        <dbReference type="PROSITE" id="PS50600"/>
    </source>
</evidence>
<dbReference type="Pfam" id="PF02902">
    <property type="entry name" value="Peptidase_C48"/>
    <property type="match status" value="1"/>
</dbReference>
<dbReference type="GO" id="GO:0070139">
    <property type="term" value="F:SUMO-specific endopeptidase activity"/>
    <property type="evidence" value="ECO:0007669"/>
    <property type="project" value="TreeGrafter"/>
</dbReference>
<dbReference type="AlphaFoldDB" id="A0A1Y2FJG7"/>
<keyword evidence="8" id="KW-1185">Reference proteome</keyword>
<dbReference type="OrthoDB" id="442460at2759"/>
<dbReference type="Gene3D" id="3.40.395.10">
    <property type="entry name" value="Adenoviral Proteinase, Chain A"/>
    <property type="match status" value="1"/>
</dbReference>
<keyword evidence="2" id="KW-0597">Phosphoprotein</keyword>
<evidence type="ECO:0000256" key="4">
    <source>
        <dbReference type="ARBA" id="ARBA00022786"/>
    </source>
</evidence>
<evidence type="ECO:0000256" key="5">
    <source>
        <dbReference type="ARBA" id="ARBA00022801"/>
    </source>
</evidence>
<feature type="domain" description="Ubiquitin-like protease family profile" evidence="6">
    <location>
        <begin position="21"/>
        <end position="126"/>
    </location>
</feature>
<sequence>PRTVPRNSVLVYPVKETTGVVSITHGDTKRLQDGEFLNDTLIEFGLKRILFMLREKEASAGIPDDASRFSSRVHMFNSFFYKKLSQKGKRTDKNGEKVENYDAVKKWTNKFDLFKKQFVVIPINEQ</sequence>
<proteinExistence type="inferred from homology"/>
<evidence type="ECO:0000313" key="8">
    <source>
        <dbReference type="Proteomes" id="UP000193467"/>
    </source>
</evidence>
<evidence type="ECO:0000256" key="3">
    <source>
        <dbReference type="ARBA" id="ARBA00022670"/>
    </source>
</evidence>
<dbReference type="GO" id="GO:0005634">
    <property type="term" value="C:nucleus"/>
    <property type="evidence" value="ECO:0007669"/>
    <property type="project" value="TreeGrafter"/>
</dbReference>
<dbReference type="GO" id="GO:0016926">
    <property type="term" value="P:protein desumoylation"/>
    <property type="evidence" value="ECO:0007669"/>
    <property type="project" value="TreeGrafter"/>
</dbReference>
<accession>A0A1Y2FJG7</accession>
<evidence type="ECO:0000256" key="2">
    <source>
        <dbReference type="ARBA" id="ARBA00022553"/>
    </source>
</evidence>
<reference evidence="7 8" key="1">
    <citation type="submission" date="2016-07" db="EMBL/GenBank/DDBJ databases">
        <title>Pervasive Adenine N6-methylation of Active Genes in Fungi.</title>
        <authorList>
            <consortium name="DOE Joint Genome Institute"/>
            <person name="Mondo S.J."/>
            <person name="Dannebaum R.O."/>
            <person name="Kuo R.C."/>
            <person name="Labutti K."/>
            <person name="Haridas S."/>
            <person name="Kuo A."/>
            <person name="Salamov A."/>
            <person name="Ahrendt S.R."/>
            <person name="Lipzen A."/>
            <person name="Sullivan W."/>
            <person name="Andreopoulos W.B."/>
            <person name="Clum A."/>
            <person name="Lindquist E."/>
            <person name="Daum C."/>
            <person name="Ramamoorthy G.K."/>
            <person name="Gryganskyi A."/>
            <person name="Culley D."/>
            <person name="Magnuson J.K."/>
            <person name="James T.Y."/>
            <person name="O'Malley M.A."/>
            <person name="Stajich J.E."/>
            <person name="Spatafora J.W."/>
            <person name="Visel A."/>
            <person name="Grigoriev I.V."/>
        </authorList>
    </citation>
    <scope>NUCLEOTIDE SEQUENCE [LARGE SCALE GENOMIC DNA]</scope>
    <source>
        <strain evidence="7 8">62-1032</strain>
    </source>
</reference>
<dbReference type="SUPFAM" id="SSF54001">
    <property type="entry name" value="Cysteine proteinases"/>
    <property type="match status" value="1"/>
</dbReference>
<comment type="similarity">
    <text evidence="1">Belongs to the peptidase C48 family.</text>
</comment>
<keyword evidence="5" id="KW-0378">Hydrolase</keyword>
<dbReference type="InterPro" id="IPR038765">
    <property type="entry name" value="Papain-like_cys_pep_sf"/>
</dbReference>
<feature type="non-terminal residue" evidence="7">
    <location>
        <position position="1"/>
    </location>
</feature>
<dbReference type="PANTHER" id="PTHR46896">
    <property type="entry name" value="SENTRIN-SPECIFIC PROTEASE"/>
    <property type="match status" value="1"/>
</dbReference>
<dbReference type="GO" id="GO:0005737">
    <property type="term" value="C:cytoplasm"/>
    <property type="evidence" value="ECO:0007669"/>
    <property type="project" value="TreeGrafter"/>
</dbReference>
<keyword evidence="3" id="KW-0645">Protease</keyword>
<dbReference type="InParanoid" id="A0A1Y2FJG7"/>
<organism evidence="7 8">
    <name type="scientific">Leucosporidium creatinivorum</name>
    <dbReference type="NCBI Taxonomy" id="106004"/>
    <lineage>
        <taxon>Eukaryota</taxon>
        <taxon>Fungi</taxon>
        <taxon>Dikarya</taxon>
        <taxon>Basidiomycota</taxon>
        <taxon>Pucciniomycotina</taxon>
        <taxon>Microbotryomycetes</taxon>
        <taxon>Leucosporidiales</taxon>
        <taxon>Leucosporidium</taxon>
    </lineage>
</organism>
<dbReference type="InterPro" id="IPR003653">
    <property type="entry name" value="Peptidase_C48_C"/>
</dbReference>
<evidence type="ECO:0000313" key="7">
    <source>
        <dbReference type="EMBL" id="ORY82945.1"/>
    </source>
</evidence>
<protein>
    <recommendedName>
        <fullName evidence="6">Ubiquitin-like protease family profile domain-containing protein</fullName>
    </recommendedName>
</protein>
<comment type="caution">
    <text evidence="7">The sequence shown here is derived from an EMBL/GenBank/DDBJ whole genome shotgun (WGS) entry which is preliminary data.</text>
</comment>
<dbReference type="PANTHER" id="PTHR46896:SF3">
    <property type="entry name" value="FI06413P-RELATED"/>
    <property type="match status" value="1"/>
</dbReference>